<dbReference type="InterPro" id="IPR040676">
    <property type="entry name" value="DUF5641"/>
</dbReference>
<accession>A0ABY6KT39</accession>
<protein>
    <recommendedName>
        <fullName evidence="1">DUF5641 domain-containing protein</fullName>
    </recommendedName>
</protein>
<evidence type="ECO:0000259" key="1">
    <source>
        <dbReference type="Pfam" id="PF18701"/>
    </source>
</evidence>
<evidence type="ECO:0000313" key="3">
    <source>
        <dbReference type="Proteomes" id="UP001235939"/>
    </source>
</evidence>
<dbReference type="EMBL" id="CP092870">
    <property type="protein sequence ID" value="UYV71467.1"/>
    <property type="molecule type" value="Genomic_DNA"/>
</dbReference>
<gene>
    <name evidence="2" type="ORF">LAZ67_8003407</name>
</gene>
<proteinExistence type="predicted"/>
<name>A0ABY6KT39_9ARAC</name>
<reference evidence="2 3" key="1">
    <citation type="submission" date="2022-01" db="EMBL/GenBank/DDBJ databases">
        <title>A chromosomal length assembly of Cordylochernes scorpioides.</title>
        <authorList>
            <person name="Zeh D."/>
            <person name="Zeh J."/>
        </authorList>
    </citation>
    <scope>NUCLEOTIDE SEQUENCE [LARGE SCALE GENOMIC DNA]</scope>
    <source>
        <strain evidence="2">IN4F17</strain>
        <tissue evidence="2">Whole Body</tissue>
    </source>
</reference>
<dbReference type="Pfam" id="PF18701">
    <property type="entry name" value="DUF5641"/>
    <property type="match status" value="1"/>
</dbReference>
<sequence length="158" mass="18045">MGDMVLIGQESLKRLHWPLARIIQLYLGKGRLVRLRTAHQETQTIGSTILFLIMFESSRRQLKGERNVGKEGVRSSQWEADEGDYGEAASEMRKTITEELVNNFRTREFALIPDSLSSQDYDREDVIQESARKRTTIVDGTDNVLLGTSVASQMWTHM</sequence>
<organism evidence="2 3">
    <name type="scientific">Cordylochernes scorpioides</name>
    <dbReference type="NCBI Taxonomy" id="51811"/>
    <lineage>
        <taxon>Eukaryota</taxon>
        <taxon>Metazoa</taxon>
        <taxon>Ecdysozoa</taxon>
        <taxon>Arthropoda</taxon>
        <taxon>Chelicerata</taxon>
        <taxon>Arachnida</taxon>
        <taxon>Pseudoscorpiones</taxon>
        <taxon>Cheliferoidea</taxon>
        <taxon>Chernetidae</taxon>
        <taxon>Cordylochernes</taxon>
    </lineage>
</organism>
<dbReference type="Proteomes" id="UP001235939">
    <property type="component" value="Chromosome 08"/>
</dbReference>
<keyword evidence="3" id="KW-1185">Reference proteome</keyword>
<feature type="domain" description="DUF5641" evidence="1">
    <location>
        <begin position="2"/>
        <end position="44"/>
    </location>
</feature>
<evidence type="ECO:0000313" key="2">
    <source>
        <dbReference type="EMBL" id="UYV71467.1"/>
    </source>
</evidence>